<name>A0A151AXN1_9FIRM</name>
<keyword evidence="3" id="KW-0201">Cytochrome c-type biogenesis</keyword>
<feature type="transmembrane region" description="Helical" evidence="6">
    <location>
        <begin position="313"/>
        <end position="332"/>
    </location>
</feature>
<dbReference type="Proteomes" id="UP000075670">
    <property type="component" value="Unassembled WGS sequence"/>
</dbReference>
<keyword evidence="4 6" id="KW-1133">Transmembrane helix</keyword>
<dbReference type="GO" id="GO:0016020">
    <property type="term" value="C:membrane"/>
    <property type="evidence" value="ECO:0007669"/>
    <property type="project" value="UniProtKB-SubCell"/>
</dbReference>
<dbReference type="Pfam" id="PF05140">
    <property type="entry name" value="ResB"/>
    <property type="match status" value="2"/>
</dbReference>
<evidence type="ECO:0000259" key="7">
    <source>
        <dbReference type="Pfam" id="PF05140"/>
    </source>
</evidence>
<keyword evidence="9" id="KW-1185">Reference proteome</keyword>
<feature type="transmembrane region" description="Helical" evidence="6">
    <location>
        <begin position="70"/>
        <end position="88"/>
    </location>
</feature>
<keyword evidence="2 6" id="KW-0812">Transmembrane</keyword>
<dbReference type="InterPro" id="IPR007816">
    <property type="entry name" value="ResB-like_domain"/>
</dbReference>
<gene>
    <name evidence="8" type="primary">ccsB</name>
    <name evidence="8" type="ORF">MOMUL_16270</name>
</gene>
<proteinExistence type="predicted"/>
<evidence type="ECO:0000313" key="8">
    <source>
        <dbReference type="EMBL" id="KYH32405.1"/>
    </source>
</evidence>
<evidence type="ECO:0000256" key="6">
    <source>
        <dbReference type="SAM" id="Phobius"/>
    </source>
</evidence>
<keyword evidence="5 6" id="KW-0472">Membrane</keyword>
<dbReference type="PATRIC" id="fig|1122241.3.peg.1715"/>
<dbReference type="PANTHER" id="PTHR31566:SF5">
    <property type="entry name" value="RESB-LIKE DOMAIN-CONTAINING PROTEIN"/>
    <property type="match status" value="1"/>
</dbReference>
<evidence type="ECO:0000256" key="4">
    <source>
        <dbReference type="ARBA" id="ARBA00022989"/>
    </source>
</evidence>
<accession>A0A151AXN1</accession>
<dbReference type="EMBL" id="LTBC01000004">
    <property type="protein sequence ID" value="KYH32405.1"/>
    <property type="molecule type" value="Genomic_DNA"/>
</dbReference>
<dbReference type="AlphaFoldDB" id="A0A151AXN1"/>
<evidence type="ECO:0000313" key="9">
    <source>
        <dbReference type="Proteomes" id="UP000075670"/>
    </source>
</evidence>
<evidence type="ECO:0000256" key="1">
    <source>
        <dbReference type="ARBA" id="ARBA00004141"/>
    </source>
</evidence>
<organism evidence="8 9">
    <name type="scientific">Moorella mulderi DSM 14980</name>
    <dbReference type="NCBI Taxonomy" id="1122241"/>
    <lineage>
        <taxon>Bacteria</taxon>
        <taxon>Bacillati</taxon>
        <taxon>Bacillota</taxon>
        <taxon>Clostridia</taxon>
        <taxon>Neomoorellales</taxon>
        <taxon>Neomoorellaceae</taxon>
        <taxon>Neomoorella</taxon>
    </lineage>
</organism>
<feature type="domain" description="ResB-like" evidence="7">
    <location>
        <begin position="99"/>
        <end position="335"/>
    </location>
</feature>
<dbReference type="InterPro" id="IPR023494">
    <property type="entry name" value="Cyt_c_bgen_Ccs1/CcsB/ResB"/>
</dbReference>
<feature type="transmembrane region" description="Helical" evidence="6">
    <location>
        <begin position="100"/>
        <end position="122"/>
    </location>
</feature>
<evidence type="ECO:0000256" key="2">
    <source>
        <dbReference type="ARBA" id="ARBA00022692"/>
    </source>
</evidence>
<sequence length="345" mass="38413">MAGNNREHPYFTFLSSMKLGLLLLLLLGVLASLGSFLPQGQPAGFYRAYYGELPGRLIVLLSLDHLYRSWWFITLGAILAVNILTCSLRRVKKAPGRRGWGSIILHLSILVILAGAVISGVMGRHTYVEIGVGDSLDLAGRGFPGQVLTVKDFKIEYYENLQPRQYISSVSLKTADGQEIEQDIWVNRPLKFKGLKIYQTSYGWLARGQAVIDGKVVPFDLASGRGLDIDPGKNLKLMFFFIPDFDEQGGSLHSRSPLPNNPRLAVVLFQDHQVTARQVLAEKETKTVDGYPVTFSGYRYYTGLEIKKDPGVGIIYTGFILLLLGFALRYLVPDKHVPERAPHDS</sequence>
<comment type="subcellular location">
    <subcellularLocation>
        <location evidence="1">Membrane</location>
        <topology evidence="1">Multi-pass membrane protein</topology>
    </subcellularLocation>
</comment>
<evidence type="ECO:0000256" key="3">
    <source>
        <dbReference type="ARBA" id="ARBA00022748"/>
    </source>
</evidence>
<evidence type="ECO:0000256" key="5">
    <source>
        <dbReference type="ARBA" id="ARBA00023136"/>
    </source>
</evidence>
<dbReference type="GO" id="GO:0017004">
    <property type="term" value="P:cytochrome complex assembly"/>
    <property type="evidence" value="ECO:0007669"/>
    <property type="project" value="UniProtKB-KW"/>
</dbReference>
<dbReference type="PANTHER" id="PTHR31566">
    <property type="entry name" value="CYTOCHROME C BIOGENESIS PROTEIN CCS1, CHLOROPLASTIC"/>
    <property type="match status" value="1"/>
</dbReference>
<reference evidence="8 9" key="1">
    <citation type="submission" date="2016-02" db="EMBL/GenBank/DDBJ databases">
        <title>Genome sequence of Moorella mulderi DSM 14980.</title>
        <authorList>
            <person name="Poehlein A."/>
            <person name="Daniel R."/>
        </authorList>
    </citation>
    <scope>NUCLEOTIDE SEQUENCE [LARGE SCALE GENOMIC DNA]</scope>
    <source>
        <strain evidence="8 9">DSM 14980</strain>
    </source>
</reference>
<comment type="caution">
    <text evidence="8">The sequence shown here is derived from an EMBL/GenBank/DDBJ whole genome shotgun (WGS) entry which is preliminary data.</text>
</comment>
<protein>
    <submittedName>
        <fullName evidence="8">Cytochrome c biogenesis protein CcsB</fullName>
    </submittedName>
</protein>
<feature type="domain" description="ResB-like" evidence="7">
    <location>
        <begin position="17"/>
        <end position="93"/>
    </location>
</feature>